<evidence type="ECO:0000313" key="2">
    <source>
        <dbReference type="EMBL" id="GBB88894.1"/>
    </source>
</evidence>
<dbReference type="Proteomes" id="UP000247702">
    <property type="component" value="Unassembled WGS sequence"/>
</dbReference>
<evidence type="ECO:0000313" key="4">
    <source>
        <dbReference type="Proteomes" id="UP000247702"/>
    </source>
</evidence>
<protein>
    <recommendedName>
        <fullName evidence="5">CUE domain-containing protein</fullName>
    </recommendedName>
</protein>
<feature type="region of interest" description="Disordered" evidence="1">
    <location>
        <begin position="148"/>
        <end position="209"/>
    </location>
</feature>
<dbReference type="OrthoDB" id="2400530at2759"/>
<evidence type="ECO:0000313" key="3">
    <source>
        <dbReference type="EMBL" id="GET01145.1"/>
    </source>
</evidence>
<accession>A0A2Z6QUE4</accession>
<sequence length="428" mass="49660">MSHKNKCEEKYSKCEDKYTNKNEDKQRYREEKREAKQRHREEKRKEKQRQREEKRELKKRHRDEKRRHREEFVTKLLNLSLESPSSSSSSSNPDIQLSPERNENEVATLRTIFPDCDPLFIRSCLANETGDDRLRKVSEHLLTTDYPKVAAVSPKTPPTAPPLTRNSFESPNEGEAPPSYEESVGNQSLQPPPLPTRHQRASSWNGNGSIINNSRSVSLKPCQLSQQITQQISHHITRGAATASLEVSETIGSAVKNLLASIKPSTVERTCQKYDHVLSRQIPHNFNPKSFSQQHKILPKDKFSIQKGFNQSNYPSKDLRSHDISEEDWYYFMNGLNSLIGVNSVKGNQNNNLGDAFTVSLKWGAWMNVTMDDQLMESNIKTLNEYIDRWNLRFFNPRRINVQFVENRIQNNPFKKNTYEQFLLVRSI</sequence>
<proteinExistence type="predicted"/>
<evidence type="ECO:0000256" key="1">
    <source>
        <dbReference type="SAM" id="MobiDB-lite"/>
    </source>
</evidence>
<evidence type="ECO:0008006" key="5">
    <source>
        <dbReference type="Google" id="ProtNLM"/>
    </source>
</evidence>
<keyword evidence="4" id="KW-1185">Reference proteome</keyword>
<reference evidence="2 4" key="1">
    <citation type="submission" date="2017-11" db="EMBL/GenBank/DDBJ databases">
        <title>The genome of Rhizophagus clarus HR1 reveals common genetic basis of auxotrophy among arbuscular mycorrhizal fungi.</title>
        <authorList>
            <person name="Kobayashi Y."/>
        </authorList>
    </citation>
    <scope>NUCLEOTIDE SEQUENCE [LARGE SCALE GENOMIC DNA]</scope>
    <source>
        <strain evidence="2 4">HR1</strain>
    </source>
</reference>
<feature type="compositionally biased region" description="Basic and acidic residues" evidence="1">
    <location>
        <begin position="1"/>
        <end position="56"/>
    </location>
</feature>
<feature type="region of interest" description="Disordered" evidence="1">
    <location>
        <begin position="1"/>
        <end position="101"/>
    </location>
</feature>
<dbReference type="EMBL" id="BEXD01000613">
    <property type="protein sequence ID" value="GBB88894.1"/>
    <property type="molecule type" value="Genomic_DNA"/>
</dbReference>
<name>A0A2Z6QUE4_9GLOM</name>
<feature type="compositionally biased region" description="Basic residues" evidence="1">
    <location>
        <begin position="57"/>
        <end position="68"/>
    </location>
</feature>
<dbReference type="AlphaFoldDB" id="A0A2Z6QUE4"/>
<dbReference type="CDD" id="cd14279">
    <property type="entry name" value="CUE"/>
    <property type="match status" value="1"/>
</dbReference>
<feature type="compositionally biased region" description="Low complexity" evidence="1">
    <location>
        <begin position="76"/>
        <end position="93"/>
    </location>
</feature>
<dbReference type="InterPro" id="IPR028018">
    <property type="entry name" value="DUF4646"/>
</dbReference>
<dbReference type="EMBL" id="BLAL01000297">
    <property type="protein sequence ID" value="GET01145.1"/>
    <property type="molecule type" value="Genomic_DNA"/>
</dbReference>
<reference evidence="3" key="2">
    <citation type="submission" date="2019-10" db="EMBL/GenBank/DDBJ databases">
        <title>Conservation and host-specific expression of non-tandemly repeated heterogenous ribosome RNA gene in arbuscular mycorrhizal fungi.</title>
        <authorList>
            <person name="Maeda T."/>
            <person name="Kobayashi Y."/>
            <person name="Nakagawa T."/>
            <person name="Ezawa T."/>
            <person name="Yamaguchi K."/>
            <person name="Bino T."/>
            <person name="Nishimoto Y."/>
            <person name="Shigenobu S."/>
            <person name="Kawaguchi M."/>
        </authorList>
    </citation>
    <scope>NUCLEOTIDE SEQUENCE</scope>
    <source>
        <strain evidence="3">HR1</strain>
    </source>
</reference>
<dbReference type="Proteomes" id="UP000615446">
    <property type="component" value="Unassembled WGS sequence"/>
</dbReference>
<gene>
    <name evidence="3" type="ORF">RCL2_002756800</name>
    <name evidence="2" type="ORF">RclHR1_01550028</name>
</gene>
<organism evidence="2 4">
    <name type="scientific">Rhizophagus clarus</name>
    <dbReference type="NCBI Taxonomy" id="94130"/>
    <lineage>
        <taxon>Eukaryota</taxon>
        <taxon>Fungi</taxon>
        <taxon>Fungi incertae sedis</taxon>
        <taxon>Mucoromycota</taxon>
        <taxon>Glomeromycotina</taxon>
        <taxon>Glomeromycetes</taxon>
        <taxon>Glomerales</taxon>
        <taxon>Glomeraceae</taxon>
        <taxon>Rhizophagus</taxon>
    </lineage>
</organism>
<dbReference type="Pfam" id="PF15496">
    <property type="entry name" value="DUF4646"/>
    <property type="match status" value="1"/>
</dbReference>
<comment type="caution">
    <text evidence="2">The sequence shown here is derived from an EMBL/GenBank/DDBJ whole genome shotgun (WGS) entry which is preliminary data.</text>
</comment>